<dbReference type="SUPFAM" id="SSF54593">
    <property type="entry name" value="Glyoxalase/Bleomycin resistance protein/Dihydroxybiphenyl dioxygenase"/>
    <property type="match status" value="1"/>
</dbReference>
<evidence type="ECO:0000313" key="3">
    <source>
        <dbReference type="Proteomes" id="UP000245283"/>
    </source>
</evidence>
<dbReference type="EMBL" id="QETB01000001">
    <property type="protein sequence ID" value="PWF27148.1"/>
    <property type="molecule type" value="Genomic_DNA"/>
</dbReference>
<protein>
    <recommendedName>
        <fullName evidence="1">Glyoxalase-like domain-containing protein</fullName>
    </recommendedName>
</protein>
<dbReference type="Proteomes" id="UP000245283">
    <property type="component" value="Unassembled WGS sequence"/>
</dbReference>
<accession>A0A2V1K6Q6</accession>
<name>A0A2V1K6Q6_9ACTO</name>
<dbReference type="OrthoDB" id="3227561at2"/>
<evidence type="ECO:0000313" key="2">
    <source>
        <dbReference type="EMBL" id="PWF27148.1"/>
    </source>
</evidence>
<dbReference type="Gene3D" id="3.10.180.10">
    <property type="entry name" value="2,3-Dihydroxybiphenyl 1,2-Dioxygenase, domain 1"/>
    <property type="match status" value="1"/>
</dbReference>
<organism evidence="2 3">
    <name type="scientific">Ancrocorticia populi</name>
    <dbReference type="NCBI Taxonomy" id="2175228"/>
    <lineage>
        <taxon>Bacteria</taxon>
        <taxon>Bacillati</taxon>
        <taxon>Actinomycetota</taxon>
        <taxon>Actinomycetes</taxon>
        <taxon>Actinomycetales</taxon>
        <taxon>Actinomycetaceae</taxon>
        <taxon>Ancrocorticia</taxon>
    </lineage>
</organism>
<feature type="domain" description="Glyoxalase-like" evidence="1">
    <location>
        <begin position="29"/>
        <end position="191"/>
    </location>
</feature>
<evidence type="ECO:0000259" key="1">
    <source>
        <dbReference type="Pfam" id="PF13468"/>
    </source>
</evidence>
<proteinExistence type="predicted"/>
<dbReference type="PANTHER" id="PTHR40265:SF1">
    <property type="entry name" value="GLYOXALASE-LIKE DOMAIN-CONTAINING PROTEIN"/>
    <property type="match status" value="1"/>
</dbReference>
<dbReference type="InterPro" id="IPR029068">
    <property type="entry name" value="Glyas_Bleomycin-R_OHBP_Dase"/>
</dbReference>
<dbReference type="InterPro" id="IPR025870">
    <property type="entry name" value="Glyoxalase-like_dom"/>
</dbReference>
<comment type="caution">
    <text evidence="2">The sequence shown here is derived from an EMBL/GenBank/DDBJ whole genome shotgun (WGS) entry which is preliminary data.</text>
</comment>
<keyword evidence="3" id="KW-1185">Reference proteome</keyword>
<dbReference type="PANTHER" id="PTHR40265">
    <property type="entry name" value="BLL2707 PROTEIN"/>
    <property type="match status" value="1"/>
</dbReference>
<reference evidence="3" key="1">
    <citation type="submission" date="2018-05" db="EMBL/GenBank/DDBJ databases">
        <authorList>
            <person name="Li Y."/>
        </authorList>
    </citation>
    <scope>NUCLEOTIDE SEQUENCE [LARGE SCALE GENOMIC DNA]</scope>
    <source>
        <strain evidence="3">sk1b4</strain>
    </source>
</reference>
<sequence length="242" mass="25844">MIYLGLQILASMTEREAMTEDRTSVPPLLDHIVVATPTLEDTVAEFERATGVSPDKGGSHESLGTRNYLVTFGGGHYLEIVGADESLPHPDGPYPFDLDTITTATVATWAIHPDDADATVTRANTAGIPISPLEALSRRTPDGALLSWRLTQPTAGPLPFIIDWQDSVSPAASTQARAELRRFTLCVPQSEGRSENAEASASELRMQLAALGTAIETETCACTSDQPRLCLEVSGPAGIWTV</sequence>
<dbReference type="AlphaFoldDB" id="A0A2V1K6Q6"/>
<gene>
    <name evidence="2" type="ORF">DD236_01735</name>
</gene>
<dbReference type="Pfam" id="PF13468">
    <property type="entry name" value="Glyoxalase_3"/>
    <property type="match status" value="1"/>
</dbReference>